<feature type="domain" description="DUF7344" evidence="2">
    <location>
        <begin position="11"/>
        <end position="85"/>
    </location>
</feature>
<dbReference type="Pfam" id="PF24035">
    <property type="entry name" value="DUF7344"/>
    <property type="match status" value="1"/>
</dbReference>
<dbReference type="AlphaFoldDB" id="A0A1H8W4W0"/>
<reference evidence="4" key="1">
    <citation type="submission" date="2016-10" db="EMBL/GenBank/DDBJ databases">
        <authorList>
            <person name="Varghese N."/>
            <person name="Submissions S."/>
        </authorList>
    </citation>
    <scope>NUCLEOTIDE SEQUENCE [LARGE SCALE GENOMIC DNA]</scope>
    <source>
        <strain evidence="4">CGMCC 1.10121</strain>
    </source>
</reference>
<keyword evidence="1" id="KW-0812">Transmembrane</keyword>
<evidence type="ECO:0000313" key="4">
    <source>
        <dbReference type="Proteomes" id="UP000199126"/>
    </source>
</evidence>
<dbReference type="InterPro" id="IPR055768">
    <property type="entry name" value="DUF7344"/>
</dbReference>
<dbReference type="RefSeq" id="WP_089827577.1">
    <property type="nucleotide sequence ID" value="NZ_FODV01000023.1"/>
</dbReference>
<gene>
    <name evidence="3" type="ORF">SAMN04487948_12339</name>
</gene>
<organism evidence="3 4">
    <name type="scientific">Halogranum amylolyticum</name>
    <dbReference type="NCBI Taxonomy" id="660520"/>
    <lineage>
        <taxon>Archaea</taxon>
        <taxon>Methanobacteriati</taxon>
        <taxon>Methanobacteriota</taxon>
        <taxon>Stenosarchaea group</taxon>
        <taxon>Halobacteria</taxon>
        <taxon>Halobacteriales</taxon>
        <taxon>Haloferacaceae</taxon>
    </lineage>
</organism>
<evidence type="ECO:0000259" key="2">
    <source>
        <dbReference type="Pfam" id="PF24035"/>
    </source>
</evidence>
<accession>A0A1H8W4W0</accession>
<sequence length="139" mass="15212">MNETLTESQIYRLLGNDRRRAVLKVLDGTDEVTLEALVDSLVDGTSPEAVHDGLARSFYVSLQQTHLPKLAGCGVVEFDGGNGPVRRGPQFEQVRRHLGATYDDHWTRLTELVSRPAAVLLLSVTCFTLGVAVGTALFF</sequence>
<evidence type="ECO:0000313" key="3">
    <source>
        <dbReference type="EMBL" id="SEP22685.1"/>
    </source>
</evidence>
<keyword evidence="1" id="KW-1133">Transmembrane helix</keyword>
<protein>
    <recommendedName>
        <fullName evidence="2">DUF7344 domain-containing protein</fullName>
    </recommendedName>
</protein>
<proteinExistence type="predicted"/>
<dbReference type="EMBL" id="FODV01000023">
    <property type="protein sequence ID" value="SEP22685.1"/>
    <property type="molecule type" value="Genomic_DNA"/>
</dbReference>
<dbReference type="OrthoDB" id="308429at2157"/>
<keyword evidence="1" id="KW-0472">Membrane</keyword>
<name>A0A1H8W4W0_9EURY</name>
<dbReference type="Proteomes" id="UP000199126">
    <property type="component" value="Unassembled WGS sequence"/>
</dbReference>
<evidence type="ECO:0000256" key="1">
    <source>
        <dbReference type="SAM" id="Phobius"/>
    </source>
</evidence>
<feature type="transmembrane region" description="Helical" evidence="1">
    <location>
        <begin position="117"/>
        <end position="138"/>
    </location>
</feature>
<keyword evidence="4" id="KW-1185">Reference proteome</keyword>